<evidence type="ECO:0000256" key="1">
    <source>
        <dbReference type="SAM" id="MobiDB-lite"/>
    </source>
</evidence>
<sequence length="483" mass="53527">TGVVLRTRAGGGFYVVDLVLAMLPWCWGKIFHEEITPASVFRVPAPRVRVPASGHGSLPPGLGPSSVFQATLREADPRCYYRPGKDICSLQHFYNSTDWLRPRSPAHQQGPSMLTEAHRSTDDIYQLIPVWHYLQSRIPGLSMTEAGESTTTTERGAVICYVMMVIGGRDMTSIPSEYFNPNHLGARNDITNWFLLVLGPILRSDFLQSLVPDGSWSCPQIRLLAVPGSCWFWVLSSDQTSCSPWFLLVLSPILRSDPRSLRICRFRVPTQSRCLQLLTPAGSGSSLHNKSQQPSDPMGAAITKQALDDIHTSRLTTPPHMRKMQGSQAGHNIFRRGLQLGRILKTGGVRRRAPGNTVKSNGSTKKQAPTTLLPLFPATNPDIPLKELKAFFPYKLLGKLRIRASPSLQGCTPRQVVRNGNSQALVPRSLQVLKDKSTGPPREVSSTPQERSPFPQGHVTGLRTMYPADECQSLLKHQQVHLR</sequence>
<accession>A0ABQ8E404</accession>
<evidence type="ECO:0000313" key="2">
    <source>
        <dbReference type="EMBL" id="KAH0936361.1"/>
    </source>
</evidence>
<reference evidence="2 3" key="1">
    <citation type="submission" date="2021-05" db="EMBL/GenBank/DDBJ databases">
        <title>Genome Assembly of Synthetic Allotetraploid Brassica napus Reveals Homoeologous Exchanges between Subgenomes.</title>
        <authorList>
            <person name="Davis J.T."/>
        </authorList>
    </citation>
    <scope>NUCLEOTIDE SEQUENCE [LARGE SCALE GENOMIC DNA]</scope>
    <source>
        <strain evidence="3">cv. Da-Ae</strain>
        <tissue evidence="2">Seedling</tissue>
    </source>
</reference>
<protein>
    <submittedName>
        <fullName evidence="2">Uncharacterized protein</fullName>
    </submittedName>
</protein>
<keyword evidence="3" id="KW-1185">Reference proteome</keyword>
<organism evidence="2 3">
    <name type="scientific">Brassica napus</name>
    <name type="common">Rape</name>
    <dbReference type="NCBI Taxonomy" id="3708"/>
    <lineage>
        <taxon>Eukaryota</taxon>
        <taxon>Viridiplantae</taxon>
        <taxon>Streptophyta</taxon>
        <taxon>Embryophyta</taxon>
        <taxon>Tracheophyta</taxon>
        <taxon>Spermatophyta</taxon>
        <taxon>Magnoliopsida</taxon>
        <taxon>eudicotyledons</taxon>
        <taxon>Gunneridae</taxon>
        <taxon>Pentapetalae</taxon>
        <taxon>rosids</taxon>
        <taxon>malvids</taxon>
        <taxon>Brassicales</taxon>
        <taxon>Brassicaceae</taxon>
        <taxon>Brassiceae</taxon>
        <taxon>Brassica</taxon>
    </lineage>
</organism>
<gene>
    <name evidence="2" type="ORF">HID58_013478</name>
</gene>
<feature type="region of interest" description="Disordered" evidence="1">
    <location>
        <begin position="435"/>
        <end position="461"/>
    </location>
</feature>
<dbReference type="Proteomes" id="UP000824890">
    <property type="component" value="Unassembled WGS sequence"/>
</dbReference>
<feature type="non-terminal residue" evidence="2">
    <location>
        <position position="1"/>
    </location>
</feature>
<evidence type="ECO:0000313" key="3">
    <source>
        <dbReference type="Proteomes" id="UP000824890"/>
    </source>
</evidence>
<dbReference type="EMBL" id="JAGKQM010000003">
    <property type="protein sequence ID" value="KAH0936361.1"/>
    <property type="molecule type" value="Genomic_DNA"/>
</dbReference>
<proteinExistence type="predicted"/>
<name>A0ABQ8E404_BRANA</name>
<comment type="caution">
    <text evidence="2">The sequence shown here is derived from an EMBL/GenBank/DDBJ whole genome shotgun (WGS) entry which is preliminary data.</text>
</comment>